<sequence>MRHRSKFIKFRTNVVSQDYIGYTPYSNSSGIHKVMETQGYPSYYSYQQQPNHSYSQPVGAYQNAGEVLCASKMANVVENRVGGSFGDANDAQKNVFDLGAFVGDLTFEEDASGEFDYSQVFLNVCVKLVAGNLRGSPLEAFAWYFLVKMLIACSLFWAMMTLEGVEKELEEFVIWGTRSAYYMIFLYLPHEVVENILSKGTTLREYMKGVENDLRQVEVDSIQDYIKESDNLLFLHDQIRDGDAIVTDGDS</sequence>
<proteinExistence type="predicted"/>
<evidence type="ECO:0000313" key="2">
    <source>
        <dbReference type="Proteomes" id="UP001164250"/>
    </source>
</evidence>
<name>A0ACC1AH35_9ROSI</name>
<dbReference type="Proteomes" id="UP001164250">
    <property type="component" value="Chromosome 10"/>
</dbReference>
<comment type="caution">
    <text evidence="1">The sequence shown here is derived from an EMBL/GenBank/DDBJ whole genome shotgun (WGS) entry which is preliminary data.</text>
</comment>
<protein>
    <submittedName>
        <fullName evidence="1">Uncharacterized protein</fullName>
    </submittedName>
</protein>
<keyword evidence="2" id="KW-1185">Reference proteome</keyword>
<accession>A0ACC1AH35</accession>
<gene>
    <name evidence="1" type="ORF">Patl1_07211</name>
</gene>
<dbReference type="EMBL" id="CM047906">
    <property type="protein sequence ID" value="KAJ0085423.1"/>
    <property type="molecule type" value="Genomic_DNA"/>
</dbReference>
<reference evidence="2" key="1">
    <citation type="journal article" date="2023" name="G3 (Bethesda)">
        <title>Genome assembly and association tests identify interacting loci associated with vigor, precocity, and sex in interspecific pistachio rootstocks.</title>
        <authorList>
            <person name="Palmer W."/>
            <person name="Jacygrad E."/>
            <person name="Sagayaradj S."/>
            <person name="Cavanaugh K."/>
            <person name="Han R."/>
            <person name="Bertier L."/>
            <person name="Beede B."/>
            <person name="Kafkas S."/>
            <person name="Golino D."/>
            <person name="Preece J."/>
            <person name="Michelmore R."/>
        </authorList>
    </citation>
    <scope>NUCLEOTIDE SEQUENCE [LARGE SCALE GENOMIC DNA]</scope>
</reference>
<organism evidence="1 2">
    <name type="scientific">Pistacia atlantica</name>
    <dbReference type="NCBI Taxonomy" id="434234"/>
    <lineage>
        <taxon>Eukaryota</taxon>
        <taxon>Viridiplantae</taxon>
        <taxon>Streptophyta</taxon>
        <taxon>Embryophyta</taxon>
        <taxon>Tracheophyta</taxon>
        <taxon>Spermatophyta</taxon>
        <taxon>Magnoliopsida</taxon>
        <taxon>eudicotyledons</taxon>
        <taxon>Gunneridae</taxon>
        <taxon>Pentapetalae</taxon>
        <taxon>rosids</taxon>
        <taxon>malvids</taxon>
        <taxon>Sapindales</taxon>
        <taxon>Anacardiaceae</taxon>
        <taxon>Pistacia</taxon>
    </lineage>
</organism>
<evidence type="ECO:0000313" key="1">
    <source>
        <dbReference type="EMBL" id="KAJ0085423.1"/>
    </source>
</evidence>